<protein>
    <submittedName>
        <fullName evidence="5">Putative Restriction modification system DNA specificity domain</fullName>
    </submittedName>
</protein>
<dbReference type="InterPro" id="IPR052021">
    <property type="entry name" value="Type-I_RS_S_subunit"/>
</dbReference>
<keyword evidence="6" id="KW-1185">Reference proteome</keyword>
<dbReference type="EMBL" id="FWEV01000141">
    <property type="protein sequence ID" value="SLM30430.1"/>
    <property type="molecule type" value="Genomic_DNA"/>
</dbReference>
<dbReference type="PANTHER" id="PTHR30408:SF12">
    <property type="entry name" value="TYPE I RESTRICTION ENZYME MJAVIII SPECIFICITY SUBUNIT"/>
    <property type="match status" value="1"/>
</dbReference>
<dbReference type="CDD" id="cd17290">
    <property type="entry name" value="RMtype1_S_AleSS8ORF2795P_TRD1-CR1_like"/>
    <property type="match status" value="1"/>
</dbReference>
<dbReference type="AlphaFoldDB" id="A0A1W1HD76"/>
<dbReference type="InterPro" id="IPR000055">
    <property type="entry name" value="Restrct_endonuc_typeI_TRD"/>
</dbReference>
<dbReference type="Proteomes" id="UP000191931">
    <property type="component" value="Unassembled WGS sequence"/>
</dbReference>
<organism evidence="5 6">
    <name type="scientific">Desulfamplus magnetovallimortis</name>
    <dbReference type="NCBI Taxonomy" id="1246637"/>
    <lineage>
        <taxon>Bacteria</taxon>
        <taxon>Pseudomonadati</taxon>
        <taxon>Thermodesulfobacteriota</taxon>
        <taxon>Desulfobacteria</taxon>
        <taxon>Desulfobacterales</taxon>
        <taxon>Desulfobacteraceae</taxon>
        <taxon>Desulfamplus</taxon>
    </lineage>
</organism>
<evidence type="ECO:0000256" key="3">
    <source>
        <dbReference type="ARBA" id="ARBA00023125"/>
    </source>
</evidence>
<gene>
    <name evidence="5" type="ORF">MTBBW1_2250006</name>
</gene>
<dbReference type="Gene3D" id="3.90.220.20">
    <property type="entry name" value="DNA methylase specificity domains"/>
    <property type="match status" value="2"/>
</dbReference>
<evidence type="ECO:0000313" key="5">
    <source>
        <dbReference type="EMBL" id="SLM30430.1"/>
    </source>
</evidence>
<dbReference type="GO" id="GO:0003677">
    <property type="term" value="F:DNA binding"/>
    <property type="evidence" value="ECO:0007669"/>
    <property type="project" value="UniProtKB-KW"/>
</dbReference>
<keyword evidence="2" id="KW-0680">Restriction system</keyword>
<keyword evidence="3" id="KW-0238">DNA-binding</keyword>
<dbReference type="SUPFAM" id="SSF116734">
    <property type="entry name" value="DNA methylase specificity domain"/>
    <property type="match status" value="2"/>
</dbReference>
<evidence type="ECO:0000256" key="1">
    <source>
        <dbReference type="ARBA" id="ARBA00010923"/>
    </source>
</evidence>
<dbReference type="Pfam" id="PF01420">
    <property type="entry name" value="Methylase_S"/>
    <property type="match status" value="2"/>
</dbReference>
<name>A0A1W1HD76_9BACT</name>
<dbReference type="GO" id="GO:0009307">
    <property type="term" value="P:DNA restriction-modification system"/>
    <property type="evidence" value="ECO:0007669"/>
    <property type="project" value="UniProtKB-KW"/>
</dbReference>
<dbReference type="PANTHER" id="PTHR30408">
    <property type="entry name" value="TYPE-1 RESTRICTION ENZYME ECOKI SPECIFICITY PROTEIN"/>
    <property type="match status" value="1"/>
</dbReference>
<dbReference type="Gene3D" id="1.10.287.1120">
    <property type="entry name" value="Bipartite methylase S protein"/>
    <property type="match status" value="1"/>
</dbReference>
<evidence type="ECO:0000256" key="2">
    <source>
        <dbReference type="ARBA" id="ARBA00022747"/>
    </source>
</evidence>
<dbReference type="STRING" id="1246637.MTBBW1_2250006"/>
<feature type="domain" description="Type I restriction modification DNA specificity" evidence="4">
    <location>
        <begin position="45"/>
        <end position="196"/>
    </location>
</feature>
<dbReference type="InterPro" id="IPR044946">
    <property type="entry name" value="Restrct_endonuc_typeI_TRD_sf"/>
</dbReference>
<comment type="similarity">
    <text evidence="1">Belongs to the type-I restriction system S methylase family.</text>
</comment>
<dbReference type="RefSeq" id="WP_080808397.1">
    <property type="nucleotide sequence ID" value="NZ_LT828560.1"/>
</dbReference>
<reference evidence="5 6" key="1">
    <citation type="submission" date="2017-03" db="EMBL/GenBank/DDBJ databases">
        <authorList>
            <person name="Afonso C.L."/>
            <person name="Miller P.J."/>
            <person name="Scott M.A."/>
            <person name="Spackman E."/>
            <person name="Goraichik I."/>
            <person name="Dimitrov K.M."/>
            <person name="Suarez D.L."/>
            <person name="Swayne D.E."/>
        </authorList>
    </citation>
    <scope>NUCLEOTIDE SEQUENCE [LARGE SCALE GENOMIC DNA]</scope>
    <source>
        <strain evidence="5">PRJEB14757</strain>
    </source>
</reference>
<evidence type="ECO:0000313" key="6">
    <source>
        <dbReference type="Proteomes" id="UP000191931"/>
    </source>
</evidence>
<accession>A0A1W1HD76</accession>
<sequence>MKPYPKYKDSGVEWMGEIPEHWDRNFLKRYCNNITDGSHFSPPTQDEGMAYISVKDIGNNTIDTINCKKISEPDFLKLVESGCQPDLEDILLTKDGTIGRAAIVKEDNNFVILSSLGLIKPNNLILTSNFLRYYLISGLNIDQMYSFIHGSALTRLTIVLIKHLYTIVPPLHEQQKIATFLDHKTHQIDTLIEKKKRLIDLLKEERTAVINEAVTKGLDPDVPMKDSGIEWLGEIPEHWDVVKLKWLTVSVKTGSTPPSIKVEYFKNGNLNWFTPADFHKNMFLYESKRKITSHAINDGVANIYKAGSVFLVGIGATLGNIGIINYDSSCNQQINTITFNDNLNPYYGAYYLTSKSDVIVSCANSSTLAIFNQSQTKNILMLFPPSKRARRNNKFN</sequence>
<feature type="domain" description="Type I restriction modification DNA specificity" evidence="4">
    <location>
        <begin position="236"/>
        <end position="386"/>
    </location>
</feature>
<dbReference type="OrthoDB" id="512700at2"/>
<evidence type="ECO:0000259" key="4">
    <source>
        <dbReference type="Pfam" id="PF01420"/>
    </source>
</evidence>
<proteinExistence type="inferred from homology"/>